<organism evidence="2 3">
    <name type="scientific">Paragonimus skrjabini miyazakii</name>
    <dbReference type="NCBI Taxonomy" id="59628"/>
    <lineage>
        <taxon>Eukaryota</taxon>
        <taxon>Metazoa</taxon>
        <taxon>Spiralia</taxon>
        <taxon>Lophotrochozoa</taxon>
        <taxon>Platyhelminthes</taxon>
        <taxon>Trematoda</taxon>
        <taxon>Digenea</taxon>
        <taxon>Plagiorchiida</taxon>
        <taxon>Troglotremata</taxon>
        <taxon>Troglotrematidae</taxon>
        <taxon>Paragonimus</taxon>
    </lineage>
</organism>
<evidence type="ECO:0000256" key="1">
    <source>
        <dbReference type="SAM" id="SignalP"/>
    </source>
</evidence>
<protein>
    <submittedName>
        <fullName evidence="2">Uncharacterized protein</fullName>
    </submittedName>
</protein>
<name>A0A8S9ZAB5_9TREM</name>
<dbReference type="OrthoDB" id="6234243at2759"/>
<keyword evidence="3" id="KW-1185">Reference proteome</keyword>
<dbReference type="AlphaFoldDB" id="A0A8S9ZAB5"/>
<comment type="caution">
    <text evidence="2">The sequence shown here is derived from an EMBL/GenBank/DDBJ whole genome shotgun (WGS) entry which is preliminary data.</text>
</comment>
<keyword evidence="1" id="KW-0732">Signal</keyword>
<feature type="chain" id="PRO_5035752855" evidence="1">
    <location>
        <begin position="24"/>
        <end position="76"/>
    </location>
</feature>
<evidence type="ECO:0000313" key="3">
    <source>
        <dbReference type="Proteomes" id="UP000822476"/>
    </source>
</evidence>
<gene>
    <name evidence="2" type="ORF">EG68_00009</name>
</gene>
<accession>A0A8S9ZAB5</accession>
<proteinExistence type="predicted"/>
<dbReference type="Proteomes" id="UP000822476">
    <property type="component" value="Unassembled WGS sequence"/>
</dbReference>
<dbReference type="EMBL" id="JTDE01000001">
    <property type="protein sequence ID" value="KAF7262726.1"/>
    <property type="molecule type" value="Genomic_DNA"/>
</dbReference>
<reference evidence="2" key="1">
    <citation type="submission" date="2019-07" db="EMBL/GenBank/DDBJ databases">
        <title>Annotation for the trematode Paragonimus miyazaki's.</title>
        <authorList>
            <person name="Choi Y.-J."/>
        </authorList>
    </citation>
    <scope>NUCLEOTIDE SEQUENCE</scope>
    <source>
        <strain evidence="2">Japan</strain>
    </source>
</reference>
<feature type="signal peptide" evidence="1">
    <location>
        <begin position="1"/>
        <end position="23"/>
    </location>
</feature>
<sequence length="76" mass="9041">MKTQTFLFAILLLTVYLLDTATTQLIDPTYYGEYEAENPRIHYYRKRGIRHMRVGKRSSVYSPGQDQNYLDRATQY</sequence>
<evidence type="ECO:0000313" key="2">
    <source>
        <dbReference type="EMBL" id="KAF7262726.1"/>
    </source>
</evidence>